<protein>
    <submittedName>
        <fullName evidence="8">Putative major facilitator, sugar transporter</fullName>
    </submittedName>
</protein>
<dbReference type="Pfam" id="PF00083">
    <property type="entry name" value="Sugar_tr"/>
    <property type="match status" value="1"/>
</dbReference>
<dbReference type="GO" id="GO:0015144">
    <property type="term" value="F:carbohydrate transmembrane transporter activity"/>
    <property type="evidence" value="ECO:0007669"/>
    <property type="project" value="InterPro"/>
</dbReference>
<keyword evidence="9" id="KW-1185">Reference proteome</keyword>
<dbReference type="PANTHER" id="PTHR23500:SF357">
    <property type="entry name" value="IP12678P"/>
    <property type="match status" value="1"/>
</dbReference>
<evidence type="ECO:0000313" key="9">
    <source>
        <dbReference type="Proteomes" id="UP000238479"/>
    </source>
</evidence>
<comment type="subcellular location">
    <subcellularLocation>
        <location evidence="1">Membrane</location>
    </subcellularLocation>
</comment>
<organism evidence="8 9">
    <name type="scientific">Rosa chinensis</name>
    <name type="common">China rose</name>
    <dbReference type="NCBI Taxonomy" id="74649"/>
    <lineage>
        <taxon>Eukaryota</taxon>
        <taxon>Viridiplantae</taxon>
        <taxon>Streptophyta</taxon>
        <taxon>Embryophyta</taxon>
        <taxon>Tracheophyta</taxon>
        <taxon>Spermatophyta</taxon>
        <taxon>Magnoliopsida</taxon>
        <taxon>eudicotyledons</taxon>
        <taxon>Gunneridae</taxon>
        <taxon>Pentapetalae</taxon>
        <taxon>rosids</taxon>
        <taxon>fabids</taxon>
        <taxon>Rosales</taxon>
        <taxon>Rosaceae</taxon>
        <taxon>Rosoideae</taxon>
        <taxon>Rosoideae incertae sedis</taxon>
        <taxon>Rosa</taxon>
    </lineage>
</organism>
<dbReference type="Proteomes" id="UP000238479">
    <property type="component" value="Chromosome 4"/>
</dbReference>
<dbReference type="InterPro" id="IPR036259">
    <property type="entry name" value="MFS_trans_sf"/>
</dbReference>
<dbReference type="InterPro" id="IPR045262">
    <property type="entry name" value="STP/PLT_plant"/>
</dbReference>
<keyword evidence="3" id="KW-0813">Transport</keyword>
<comment type="caution">
    <text evidence="8">The sequence shown here is derived from an EMBL/GenBank/DDBJ whole genome shotgun (WGS) entry which is preliminary data.</text>
</comment>
<evidence type="ECO:0000313" key="8">
    <source>
        <dbReference type="EMBL" id="PRQ38230.1"/>
    </source>
</evidence>
<evidence type="ECO:0000256" key="3">
    <source>
        <dbReference type="ARBA" id="ARBA00022448"/>
    </source>
</evidence>
<sequence>MVCTFVPVFLCSWGHLGWLIAGEIFTLETPSAGQSVTVFTNLLFTFVMAHSFIAMLCHLKLGIFIFFSGWVIIMSIFVLCQDWWY</sequence>
<name>A0A2P6QVL9_ROSCH</name>
<dbReference type="AlphaFoldDB" id="A0A2P6QVL9"/>
<dbReference type="GO" id="GO:0016020">
    <property type="term" value="C:membrane"/>
    <property type="evidence" value="ECO:0007669"/>
    <property type="project" value="UniProtKB-SubCell"/>
</dbReference>
<gene>
    <name evidence="8" type="ORF">RchiOBHm_Chr4g0411501</name>
</gene>
<dbReference type="PANTHER" id="PTHR23500">
    <property type="entry name" value="SOLUTE CARRIER FAMILY 2, FACILITATED GLUCOSE TRANSPORTER"/>
    <property type="match status" value="1"/>
</dbReference>
<accession>A0A2P6QVL9</accession>
<dbReference type="OMA" id="PWTSIWR"/>
<evidence type="ECO:0000256" key="5">
    <source>
        <dbReference type="ARBA" id="ARBA00022989"/>
    </source>
</evidence>
<comment type="similarity">
    <text evidence="2">Belongs to the major facilitator superfamily. Sugar transporter (TC 2.A.1.1) family.</text>
</comment>
<evidence type="ECO:0000256" key="1">
    <source>
        <dbReference type="ARBA" id="ARBA00004370"/>
    </source>
</evidence>
<keyword evidence="6 7" id="KW-0472">Membrane</keyword>
<evidence type="ECO:0000256" key="2">
    <source>
        <dbReference type="ARBA" id="ARBA00010992"/>
    </source>
</evidence>
<evidence type="ECO:0000256" key="6">
    <source>
        <dbReference type="ARBA" id="ARBA00023136"/>
    </source>
</evidence>
<dbReference type="Gene3D" id="1.20.1250.20">
    <property type="entry name" value="MFS general substrate transporter like domains"/>
    <property type="match status" value="1"/>
</dbReference>
<keyword evidence="5 7" id="KW-1133">Transmembrane helix</keyword>
<dbReference type="InterPro" id="IPR005828">
    <property type="entry name" value="MFS_sugar_transport-like"/>
</dbReference>
<dbReference type="Gramene" id="PRQ38230">
    <property type="protein sequence ID" value="PRQ38230"/>
    <property type="gene ID" value="RchiOBHm_Chr4g0411501"/>
</dbReference>
<keyword evidence="8" id="KW-0762">Sugar transport</keyword>
<feature type="transmembrane region" description="Helical" evidence="7">
    <location>
        <begin position="38"/>
        <end position="56"/>
    </location>
</feature>
<feature type="transmembrane region" description="Helical" evidence="7">
    <location>
        <begin position="63"/>
        <end position="84"/>
    </location>
</feature>
<keyword evidence="4 7" id="KW-0812">Transmembrane</keyword>
<proteinExistence type="inferred from homology"/>
<dbReference type="STRING" id="74649.A0A2P6QVL9"/>
<evidence type="ECO:0000256" key="7">
    <source>
        <dbReference type="SAM" id="Phobius"/>
    </source>
</evidence>
<reference evidence="8 9" key="1">
    <citation type="journal article" date="2018" name="Nat. Genet.">
        <title>The Rosa genome provides new insights in the design of modern roses.</title>
        <authorList>
            <person name="Bendahmane M."/>
        </authorList>
    </citation>
    <scope>NUCLEOTIDE SEQUENCE [LARGE SCALE GENOMIC DNA]</scope>
    <source>
        <strain evidence="9">cv. Old Blush</strain>
    </source>
</reference>
<dbReference type="EMBL" id="PDCK01000042">
    <property type="protein sequence ID" value="PRQ38230.1"/>
    <property type="molecule type" value="Genomic_DNA"/>
</dbReference>
<evidence type="ECO:0000256" key="4">
    <source>
        <dbReference type="ARBA" id="ARBA00022692"/>
    </source>
</evidence>